<accession>A0AAF3ES64</accession>
<protein>
    <submittedName>
        <fullName evidence="3">Uncharacterized protein</fullName>
    </submittedName>
</protein>
<feature type="compositionally biased region" description="Pro residues" evidence="1">
    <location>
        <begin position="29"/>
        <end position="41"/>
    </location>
</feature>
<reference evidence="3" key="1">
    <citation type="submission" date="2024-02" db="UniProtKB">
        <authorList>
            <consortium name="WormBaseParasite"/>
        </authorList>
    </citation>
    <scope>IDENTIFICATION</scope>
</reference>
<evidence type="ECO:0000256" key="1">
    <source>
        <dbReference type="SAM" id="MobiDB-lite"/>
    </source>
</evidence>
<feature type="compositionally biased region" description="Polar residues" evidence="1">
    <location>
        <begin position="7"/>
        <end position="19"/>
    </location>
</feature>
<evidence type="ECO:0000313" key="3">
    <source>
        <dbReference type="WBParaSite" id="MBELARI_LOCUS16675.2"/>
    </source>
</evidence>
<organism evidence="2 3">
    <name type="scientific">Mesorhabditis belari</name>
    <dbReference type="NCBI Taxonomy" id="2138241"/>
    <lineage>
        <taxon>Eukaryota</taxon>
        <taxon>Metazoa</taxon>
        <taxon>Ecdysozoa</taxon>
        <taxon>Nematoda</taxon>
        <taxon>Chromadorea</taxon>
        <taxon>Rhabditida</taxon>
        <taxon>Rhabditina</taxon>
        <taxon>Rhabditomorpha</taxon>
        <taxon>Rhabditoidea</taxon>
        <taxon>Rhabditidae</taxon>
        <taxon>Mesorhabditinae</taxon>
        <taxon>Mesorhabditis</taxon>
    </lineage>
</organism>
<feature type="region of interest" description="Disordered" evidence="1">
    <location>
        <begin position="1"/>
        <end position="44"/>
    </location>
</feature>
<proteinExistence type="predicted"/>
<keyword evidence="2" id="KW-1185">Reference proteome</keyword>
<dbReference type="Proteomes" id="UP000887575">
    <property type="component" value="Unassembled WGS sequence"/>
</dbReference>
<dbReference type="WBParaSite" id="MBELARI_LOCUS16675.2">
    <property type="protein sequence ID" value="MBELARI_LOCUS16675.2"/>
    <property type="gene ID" value="MBELARI_LOCUS16675"/>
</dbReference>
<name>A0AAF3ES64_9BILA</name>
<dbReference type="AlphaFoldDB" id="A0AAF3ES64"/>
<sequence length="132" mass="14256">MFRATPKPSNLLKSTTRRVGTTMREERPTMPPLKTDPPGGKPPMIGETAKFLAGAATVSTLGYFAYAHFNPRRQPNYRPDAKAPDTKEAIDSAMNKSIVPPMVTISDPNKMRDESSFAAMADTVAAGPSSVM</sequence>
<evidence type="ECO:0000313" key="2">
    <source>
        <dbReference type="Proteomes" id="UP000887575"/>
    </source>
</evidence>